<dbReference type="CDD" id="cd00081">
    <property type="entry name" value="Hint"/>
    <property type="match status" value="1"/>
</dbReference>
<dbReference type="InterPro" id="IPR006141">
    <property type="entry name" value="Intein_N"/>
</dbReference>
<dbReference type="GO" id="GO:0016539">
    <property type="term" value="P:intein-mediated protein splicing"/>
    <property type="evidence" value="ECO:0007669"/>
    <property type="project" value="InterPro"/>
</dbReference>
<dbReference type="SMART" id="SM00306">
    <property type="entry name" value="HintN"/>
    <property type="match status" value="1"/>
</dbReference>
<evidence type="ECO:0000313" key="2">
    <source>
        <dbReference type="EMBL" id="PXW46344.1"/>
    </source>
</evidence>
<evidence type="ECO:0000259" key="1">
    <source>
        <dbReference type="SMART" id="SM00306"/>
    </source>
</evidence>
<comment type="caution">
    <text evidence="2">The sequence shown here is derived from an EMBL/GenBank/DDBJ whole genome shotgun (WGS) entry which is preliminary data.</text>
</comment>
<dbReference type="Proteomes" id="UP000247485">
    <property type="component" value="Unassembled WGS sequence"/>
</dbReference>
<dbReference type="Gene3D" id="2.170.16.10">
    <property type="entry name" value="Hedgehog/Intein (Hint) domain"/>
    <property type="match status" value="1"/>
</dbReference>
<name>A0A318FRN9_KLEOX</name>
<dbReference type="AlphaFoldDB" id="A0A318FRN9"/>
<dbReference type="RefSeq" id="WP_110273402.1">
    <property type="nucleotide sequence ID" value="NZ_QJJG01000005.1"/>
</dbReference>
<feature type="domain" description="Hint" evidence="1">
    <location>
        <begin position="355"/>
        <end position="449"/>
    </location>
</feature>
<reference evidence="2 3" key="1">
    <citation type="submission" date="2018-05" db="EMBL/GenBank/DDBJ databases">
        <title>Freshwater and sediment microbial communities from various areas in North America, analyzing microbe dynamics in response to fracking.</title>
        <authorList>
            <person name="Lamendella R."/>
        </authorList>
    </citation>
    <scope>NUCLEOTIDE SEQUENCE [LARGE SCALE GENOMIC DNA]</scope>
    <source>
        <strain evidence="2 3">67</strain>
    </source>
</reference>
<accession>A0A318FRN9</accession>
<dbReference type="PROSITE" id="PS50817">
    <property type="entry name" value="INTEIN_N_TER"/>
    <property type="match status" value="1"/>
</dbReference>
<dbReference type="EMBL" id="QJJG01000005">
    <property type="protein sequence ID" value="PXW46344.1"/>
    <property type="molecule type" value="Genomic_DNA"/>
</dbReference>
<proteinExistence type="predicted"/>
<evidence type="ECO:0000313" key="3">
    <source>
        <dbReference type="Proteomes" id="UP000247485"/>
    </source>
</evidence>
<dbReference type="InterPro" id="IPR036844">
    <property type="entry name" value="Hint_dom_sf"/>
</dbReference>
<dbReference type="InterPro" id="IPR003587">
    <property type="entry name" value="Hint_dom_N"/>
</dbReference>
<organism evidence="2 3">
    <name type="scientific">Klebsiella oxytoca</name>
    <dbReference type="NCBI Taxonomy" id="571"/>
    <lineage>
        <taxon>Bacteria</taxon>
        <taxon>Pseudomonadati</taxon>
        <taxon>Pseudomonadota</taxon>
        <taxon>Gammaproteobacteria</taxon>
        <taxon>Enterobacterales</taxon>
        <taxon>Enterobacteriaceae</taxon>
        <taxon>Klebsiella/Raoultella group</taxon>
        <taxon>Klebsiella</taxon>
    </lineage>
</organism>
<protein>
    <recommendedName>
        <fullName evidence="1">Hint domain-containing protein</fullName>
    </recommendedName>
</protein>
<sequence length="535" mass="60067">MNNSFLSDKVRASIQHIISRYANRGVFQIDTSDPDLAIFYRSQLQLAGIHAQNSPVFIQQWERACQQKTCIDYIDQASNGSAYPVYGIVRFDSIDGCNYTASALCSLPISATNVTQTLGFFDHQANSVNQVKTAKNYINTSNCIIEAQGVYATTSGASQASEAITVIYTFAQTIGQQTTYGAEIITTQGYPKSINNISPIDLKKNSQIKICLTRQDRDCDYFHDYDGSVRLPITGNVSFFADIDKKYGLPLSTYNVIHLIRQRAGGTPIAPAEGVTIFNHPKTKVEGPDISWDMDWLKFNPVDFYSGEHIYYVFKMIVSVAGKNILCIITNAPTSIEPEQPLLNTVTIKPMQIVYGCLGEESLVLMANGQQKRIADIQPGDEVRSQDERQLRVEDVIRGNESRYIKIDFIDNHQQHHTLLASEGHPFCTTDGVKMAQELTLESKLLAIDGEYYIHSLQVQEERLEVYNLHLSTNDPIAERLEGRSTLYANGVLTGDIQMQYVCEEARNQRPRNLLDKLPTAWHQDFLNDLATTEK</sequence>
<gene>
    <name evidence="2" type="ORF">DET57_10514</name>
</gene>
<dbReference type="SUPFAM" id="SSF51294">
    <property type="entry name" value="Hedgehog/intein (Hint) domain"/>
    <property type="match status" value="1"/>
</dbReference>